<dbReference type="Proteomes" id="UP000199700">
    <property type="component" value="Chromosome"/>
</dbReference>
<dbReference type="GO" id="GO:0003700">
    <property type="term" value="F:DNA-binding transcription factor activity"/>
    <property type="evidence" value="ECO:0007669"/>
    <property type="project" value="InterPro"/>
</dbReference>
<evidence type="ECO:0000256" key="4">
    <source>
        <dbReference type="ARBA" id="ARBA00023163"/>
    </source>
</evidence>
<dbReference type="PROSITE" id="PS50931">
    <property type="entry name" value="HTH_LYSR"/>
    <property type="match status" value="1"/>
</dbReference>
<evidence type="ECO:0000313" key="7">
    <source>
        <dbReference type="Proteomes" id="UP000199700"/>
    </source>
</evidence>
<keyword evidence="2" id="KW-0805">Transcription regulation</keyword>
<evidence type="ECO:0000256" key="2">
    <source>
        <dbReference type="ARBA" id="ARBA00023015"/>
    </source>
</evidence>
<organism evidence="6 7">
    <name type="scientific">Brevibacterium sandarakinum</name>
    <dbReference type="NCBI Taxonomy" id="629680"/>
    <lineage>
        <taxon>Bacteria</taxon>
        <taxon>Bacillati</taxon>
        <taxon>Actinomycetota</taxon>
        <taxon>Actinomycetes</taxon>
        <taxon>Micrococcales</taxon>
        <taxon>Brevibacteriaceae</taxon>
        <taxon>Brevibacterium</taxon>
    </lineage>
</organism>
<dbReference type="PANTHER" id="PTHR30346:SF0">
    <property type="entry name" value="HCA OPERON TRANSCRIPTIONAL ACTIVATOR HCAR"/>
    <property type="match status" value="1"/>
</dbReference>
<dbReference type="STRING" id="629680.SAMN04489751_0419"/>
<dbReference type="InterPro" id="IPR036390">
    <property type="entry name" value="WH_DNA-bd_sf"/>
</dbReference>
<keyword evidence="7" id="KW-1185">Reference proteome</keyword>
<dbReference type="AlphaFoldDB" id="A0A1H1LTE7"/>
<dbReference type="EMBL" id="LT629739">
    <property type="protein sequence ID" value="SDR77816.1"/>
    <property type="molecule type" value="Genomic_DNA"/>
</dbReference>
<reference evidence="6" key="1">
    <citation type="submission" date="2016-10" db="EMBL/GenBank/DDBJ databases">
        <authorList>
            <person name="Varghese N."/>
            <person name="Submissions S."/>
        </authorList>
    </citation>
    <scope>NUCLEOTIDE SEQUENCE [LARGE SCALE GENOMIC DNA]</scope>
    <source>
        <strain evidence="6">DSM 22082</strain>
    </source>
</reference>
<comment type="similarity">
    <text evidence="1">Belongs to the LysR transcriptional regulatory family.</text>
</comment>
<feature type="domain" description="HTH lysR-type" evidence="5">
    <location>
        <begin position="4"/>
        <end position="62"/>
    </location>
</feature>
<dbReference type="Pfam" id="PF03466">
    <property type="entry name" value="LysR_substrate"/>
    <property type="match status" value="1"/>
</dbReference>
<dbReference type="Gene3D" id="1.10.10.10">
    <property type="entry name" value="Winged helix-like DNA-binding domain superfamily/Winged helix DNA-binding domain"/>
    <property type="match status" value="1"/>
</dbReference>
<dbReference type="Gene3D" id="3.40.190.10">
    <property type="entry name" value="Periplasmic binding protein-like II"/>
    <property type="match status" value="2"/>
</dbReference>
<protein>
    <submittedName>
        <fullName evidence="6">DNA-binding transcriptional regulator, LysR family</fullName>
    </submittedName>
</protein>
<evidence type="ECO:0000256" key="1">
    <source>
        <dbReference type="ARBA" id="ARBA00009437"/>
    </source>
</evidence>
<dbReference type="PRINTS" id="PR00039">
    <property type="entry name" value="HTHLYSR"/>
</dbReference>
<accession>A0A1H1LTE7</accession>
<dbReference type="PANTHER" id="PTHR30346">
    <property type="entry name" value="TRANSCRIPTIONAL DUAL REGULATOR HCAR-RELATED"/>
    <property type="match status" value="1"/>
</dbReference>
<proteinExistence type="inferred from homology"/>
<dbReference type="RefSeq" id="WP_092102590.1">
    <property type="nucleotide sequence ID" value="NZ_LT629739.1"/>
</dbReference>
<evidence type="ECO:0000256" key="3">
    <source>
        <dbReference type="ARBA" id="ARBA00023125"/>
    </source>
</evidence>
<dbReference type="InterPro" id="IPR005119">
    <property type="entry name" value="LysR_subst-bd"/>
</dbReference>
<keyword evidence="3 6" id="KW-0238">DNA-binding</keyword>
<evidence type="ECO:0000313" key="6">
    <source>
        <dbReference type="EMBL" id="SDR77816.1"/>
    </source>
</evidence>
<evidence type="ECO:0000259" key="5">
    <source>
        <dbReference type="PROSITE" id="PS50931"/>
    </source>
</evidence>
<dbReference type="SUPFAM" id="SSF46785">
    <property type="entry name" value="Winged helix' DNA-binding domain"/>
    <property type="match status" value="1"/>
</dbReference>
<dbReference type="Pfam" id="PF00126">
    <property type="entry name" value="HTH_1"/>
    <property type="match status" value="1"/>
</dbReference>
<dbReference type="SUPFAM" id="SSF53850">
    <property type="entry name" value="Periplasmic binding protein-like II"/>
    <property type="match status" value="1"/>
</dbReference>
<dbReference type="OrthoDB" id="3461141at2"/>
<dbReference type="InterPro" id="IPR036388">
    <property type="entry name" value="WH-like_DNA-bd_sf"/>
</dbReference>
<dbReference type="GO" id="GO:0032993">
    <property type="term" value="C:protein-DNA complex"/>
    <property type="evidence" value="ECO:0007669"/>
    <property type="project" value="TreeGrafter"/>
</dbReference>
<keyword evidence="4" id="KW-0804">Transcription</keyword>
<dbReference type="GO" id="GO:0003677">
    <property type="term" value="F:DNA binding"/>
    <property type="evidence" value="ECO:0007669"/>
    <property type="project" value="UniProtKB-KW"/>
</dbReference>
<sequence length="309" mass="33383">MKDITLRQIEYFLAVLDRGSLSAAAAASNVSQATVSAALSQLEKQLNVTLIARGPARRARPTSAGREFGIRARSVLATVTEAVESVNEDSAVLHGPLRIGCIPTAAPRMLPGTASCFERQFPDIDISFVEAHPTTIQQMILAGEVDLAVMYRKQAQIEGLKKHPLSEVQLHALVSADHPLAKRRGVDIAELVGDPLILLDSPPTADLLIGQIRGLGHEPNVRWLLPNAETIRSMVAWGLGFSLANAVPHPDIRSFQGMKVTYLPVTNPEFSNTIVGVTVEDARMLKKVTTALDVLRQVAEDTAPSNWAN</sequence>
<dbReference type="InterPro" id="IPR000847">
    <property type="entry name" value="LysR_HTH_N"/>
</dbReference>
<name>A0A1H1LTE7_BRESA</name>
<gene>
    <name evidence="6" type="ORF">SAMN04489751_0419</name>
</gene>